<proteinExistence type="predicted"/>
<name>A0A2T5TWB7_9SPHN</name>
<protein>
    <submittedName>
        <fullName evidence="1">Immunity protein 53 of polymorphic toxin system</fullName>
    </submittedName>
</protein>
<accession>A0A2T5TWB7</accession>
<dbReference type="Pfam" id="PF15580">
    <property type="entry name" value="Imm53"/>
    <property type="match status" value="1"/>
</dbReference>
<dbReference type="EMBL" id="QAYE01000018">
    <property type="protein sequence ID" value="PTW43560.1"/>
    <property type="molecule type" value="Genomic_DNA"/>
</dbReference>
<gene>
    <name evidence="1" type="ORF">C8J25_1181</name>
</gene>
<reference evidence="1 2" key="1">
    <citation type="submission" date="2018-04" db="EMBL/GenBank/DDBJ databases">
        <title>Genomic Encyclopedia of Type Strains, Phase III (KMG-III): the genomes of soil and plant-associated and newly described type strains.</title>
        <authorList>
            <person name="Whitman W."/>
        </authorList>
    </citation>
    <scope>NUCLEOTIDE SEQUENCE [LARGE SCALE GENOMIC DNA]</scope>
    <source>
        <strain evidence="1 2">MA-olki</strain>
    </source>
</reference>
<evidence type="ECO:0000313" key="2">
    <source>
        <dbReference type="Proteomes" id="UP000244013"/>
    </source>
</evidence>
<evidence type="ECO:0000313" key="1">
    <source>
        <dbReference type="EMBL" id="PTW43560.1"/>
    </source>
</evidence>
<organism evidence="1 2">
    <name type="scientific">Sphingomonas faeni</name>
    <dbReference type="NCBI Taxonomy" id="185950"/>
    <lineage>
        <taxon>Bacteria</taxon>
        <taxon>Pseudomonadati</taxon>
        <taxon>Pseudomonadota</taxon>
        <taxon>Alphaproteobacteria</taxon>
        <taxon>Sphingomonadales</taxon>
        <taxon>Sphingomonadaceae</taxon>
        <taxon>Sphingomonas</taxon>
    </lineage>
</organism>
<sequence length="103" mass="11604">MQWYVSQCDEDWEHQYGVTIDTLDNPGWSLKVDLDGTPLEGLAFLPLYEGVSAEVQPGQGLDGDVPWLICRVEGSKFKGWGGPRDLARLISTFRHWAEDAIPR</sequence>
<dbReference type="Proteomes" id="UP000244013">
    <property type="component" value="Unassembled WGS sequence"/>
</dbReference>
<dbReference type="InterPro" id="IPR028228">
    <property type="entry name" value="Imm53"/>
</dbReference>
<dbReference type="AlphaFoldDB" id="A0A2T5TWB7"/>
<comment type="caution">
    <text evidence="1">The sequence shown here is derived from an EMBL/GenBank/DDBJ whole genome shotgun (WGS) entry which is preliminary data.</text>
</comment>